<feature type="compositionally biased region" description="Polar residues" evidence="1">
    <location>
        <begin position="120"/>
        <end position="149"/>
    </location>
</feature>
<proteinExistence type="predicted"/>
<organism evidence="3 4">
    <name type="scientific">Periconia digitata</name>
    <dbReference type="NCBI Taxonomy" id="1303443"/>
    <lineage>
        <taxon>Eukaryota</taxon>
        <taxon>Fungi</taxon>
        <taxon>Dikarya</taxon>
        <taxon>Ascomycota</taxon>
        <taxon>Pezizomycotina</taxon>
        <taxon>Dothideomycetes</taxon>
        <taxon>Pleosporomycetidae</taxon>
        <taxon>Pleosporales</taxon>
        <taxon>Massarineae</taxon>
        <taxon>Periconiaceae</taxon>
        <taxon>Periconia</taxon>
    </lineage>
</organism>
<keyword evidence="4" id="KW-1185">Reference proteome</keyword>
<feature type="transmembrane region" description="Helical" evidence="2">
    <location>
        <begin position="353"/>
        <end position="375"/>
    </location>
</feature>
<feature type="compositionally biased region" description="Polar residues" evidence="1">
    <location>
        <begin position="67"/>
        <end position="85"/>
    </location>
</feature>
<feature type="compositionally biased region" description="Polar residues" evidence="1">
    <location>
        <begin position="7"/>
        <end position="19"/>
    </location>
</feature>
<keyword evidence="2" id="KW-0812">Transmembrane</keyword>
<feature type="compositionally biased region" description="Basic and acidic residues" evidence="1">
    <location>
        <begin position="150"/>
        <end position="161"/>
    </location>
</feature>
<accession>A0A9W4UPC3</accession>
<keyword evidence="2" id="KW-1133">Transmembrane helix</keyword>
<protein>
    <submittedName>
        <fullName evidence="3">Uncharacterized protein</fullName>
    </submittedName>
</protein>
<feature type="region of interest" description="Disordered" evidence="1">
    <location>
        <begin position="1"/>
        <end position="197"/>
    </location>
</feature>
<keyword evidence="2" id="KW-0472">Membrane</keyword>
<evidence type="ECO:0000256" key="1">
    <source>
        <dbReference type="SAM" id="MobiDB-lite"/>
    </source>
</evidence>
<feature type="compositionally biased region" description="Basic and acidic residues" evidence="1">
    <location>
        <begin position="47"/>
        <end position="61"/>
    </location>
</feature>
<feature type="compositionally biased region" description="Basic and acidic residues" evidence="1">
    <location>
        <begin position="188"/>
        <end position="197"/>
    </location>
</feature>
<comment type="caution">
    <text evidence="3">The sequence shown here is derived from an EMBL/GenBank/DDBJ whole genome shotgun (WGS) entry which is preliminary data.</text>
</comment>
<gene>
    <name evidence="3" type="ORF">PDIGIT_LOCUS11470</name>
</gene>
<evidence type="ECO:0000313" key="4">
    <source>
        <dbReference type="Proteomes" id="UP001152607"/>
    </source>
</evidence>
<feature type="compositionally biased region" description="Polar residues" evidence="1">
    <location>
        <begin position="33"/>
        <end position="46"/>
    </location>
</feature>
<sequence length="377" mass="42114">MTDRESSPTNKSCAKSGNDSRLLMTVQDERHNAASTSSTRLAQHIRTSSDPDSAQRNRNRDLALFSRPTTRRGTPSATVSQPTGASGSGNKGVSRMLSSIQSSTPRPDEHTTWNLFMRTTPITISERSASRDTSTSQAYDADCSSSECGRSSDGEDSHQSKQETTPLPHDESQTSYASSSIRNPSRRTLHDPPRTTDHISRTITLDRRRVGQTVTFMLPREHPRRRADQIINPTETSPLLRKDITHSGDINRGSNDTIVPIDAESVGSSEDTPLWESNRNMFRWLSTSSASLDHTRRILFRQSDSSPPFRARDRGYSEEDMWSQVSNEQYTSDGYLSESWMGCSGEYDTRCGVVVFAFLVVVVLVLFVLTIWVLLNQ</sequence>
<name>A0A9W4UPC3_9PLEO</name>
<feature type="compositionally biased region" description="Polar residues" evidence="1">
    <location>
        <begin position="173"/>
        <end position="183"/>
    </location>
</feature>
<dbReference type="EMBL" id="CAOQHR010000008">
    <property type="protein sequence ID" value="CAI6338342.1"/>
    <property type="molecule type" value="Genomic_DNA"/>
</dbReference>
<dbReference type="AlphaFoldDB" id="A0A9W4UPC3"/>
<feature type="compositionally biased region" description="Polar residues" evidence="1">
    <location>
        <begin position="96"/>
        <end position="105"/>
    </location>
</feature>
<evidence type="ECO:0000256" key="2">
    <source>
        <dbReference type="SAM" id="Phobius"/>
    </source>
</evidence>
<evidence type="ECO:0000313" key="3">
    <source>
        <dbReference type="EMBL" id="CAI6338342.1"/>
    </source>
</evidence>
<reference evidence="3" key="1">
    <citation type="submission" date="2023-01" db="EMBL/GenBank/DDBJ databases">
        <authorList>
            <person name="Van Ghelder C."/>
            <person name="Rancurel C."/>
        </authorList>
    </citation>
    <scope>NUCLEOTIDE SEQUENCE</scope>
    <source>
        <strain evidence="3">CNCM I-4278</strain>
    </source>
</reference>
<dbReference type="Proteomes" id="UP001152607">
    <property type="component" value="Unassembled WGS sequence"/>
</dbReference>